<dbReference type="EMBL" id="KV016705">
    <property type="protein sequence ID" value="KZV19336.1"/>
    <property type="molecule type" value="Genomic_DNA"/>
</dbReference>
<dbReference type="Gene3D" id="3.40.50.1980">
    <property type="entry name" value="Nitrogenase molybdenum iron protein domain"/>
    <property type="match status" value="2"/>
</dbReference>
<feature type="binding site" evidence="13">
    <location>
        <position position="236"/>
    </location>
    <ligand>
        <name>substrate</name>
    </ligand>
</feature>
<dbReference type="CDD" id="cd06572">
    <property type="entry name" value="Histidinol_dh"/>
    <property type="match status" value="1"/>
</dbReference>
<dbReference type="UniPathway" id="UPA00031">
    <property type="reaction ID" value="UER00014"/>
</dbReference>
<comment type="cofactor">
    <cofactor evidence="14">
        <name>Zn(2+)</name>
        <dbReference type="ChEBI" id="CHEBI:29105"/>
    </cofactor>
    <text evidence="14">Binds 1 zinc ion per subunit.</text>
</comment>
<dbReference type="InterPro" id="IPR022695">
    <property type="entry name" value="Histidinol_DH_monofunct"/>
</dbReference>
<gene>
    <name evidence="16" type="ORF">F511_22116</name>
</gene>
<dbReference type="GO" id="GO:0046872">
    <property type="term" value="F:metal ion binding"/>
    <property type="evidence" value="ECO:0007669"/>
    <property type="project" value="UniProtKB-KW"/>
</dbReference>
<organism evidence="16 17">
    <name type="scientific">Dorcoceras hygrometricum</name>
    <dbReference type="NCBI Taxonomy" id="472368"/>
    <lineage>
        <taxon>Eukaryota</taxon>
        <taxon>Viridiplantae</taxon>
        <taxon>Streptophyta</taxon>
        <taxon>Embryophyta</taxon>
        <taxon>Tracheophyta</taxon>
        <taxon>Spermatophyta</taxon>
        <taxon>Magnoliopsida</taxon>
        <taxon>eudicotyledons</taxon>
        <taxon>Gunneridae</taxon>
        <taxon>Pentapetalae</taxon>
        <taxon>asterids</taxon>
        <taxon>lamiids</taxon>
        <taxon>Lamiales</taxon>
        <taxon>Gesneriaceae</taxon>
        <taxon>Didymocarpoideae</taxon>
        <taxon>Trichosporeae</taxon>
        <taxon>Loxocarpinae</taxon>
        <taxon>Dorcoceras</taxon>
    </lineage>
</organism>
<feature type="binding site" evidence="13">
    <location>
        <position position="414"/>
    </location>
    <ligand>
        <name>substrate</name>
    </ligand>
</feature>
<feature type="binding site" evidence="12">
    <location>
        <position position="125"/>
    </location>
    <ligand>
        <name>NAD(+)</name>
        <dbReference type="ChEBI" id="CHEBI:57540"/>
    </ligand>
</feature>
<feature type="binding site" evidence="13">
    <location>
        <position position="327"/>
    </location>
    <ligand>
        <name>substrate</name>
    </ligand>
</feature>
<dbReference type="OrthoDB" id="1703565at2759"/>
<feature type="active site" description="Proton acceptor" evidence="11">
    <location>
        <position position="326"/>
    </location>
</feature>
<dbReference type="InterPro" id="IPR001692">
    <property type="entry name" value="Histidinol_DH_CS"/>
</dbReference>
<evidence type="ECO:0000256" key="8">
    <source>
        <dbReference type="ARBA" id="ARBA00023102"/>
    </source>
</evidence>
<feature type="binding site" evidence="13">
    <location>
        <position position="258"/>
    </location>
    <ligand>
        <name>substrate</name>
    </ligand>
</feature>
<dbReference type="FunFam" id="3.40.50.1980:FF:000011">
    <property type="entry name" value="Histidinol dehydrogenase, chloroplastic"/>
    <property type="match status" value="1"/>
</dbReference>
<comment type="subcellular location">
    <subcellularLocation>
        <location evidence="10">Plastid</location>
        <location evidence="10">Chloroplast</location>
    </subcellularLocation>
</comment>
<keyword evidence="5 14" id="KW-0862">Zinc</keyword>
<sequence>MDCRVISLRQIFITSGVTQTRYSHPKLFSPTLSCSMKTYKLSDLTRTEVDSLKARPRIDFSSIFSVVQPIVDDIRSRGDAAVMDYTMRFDKVKLDSVIESVNDLPSPVGVRCKRVARSISSVGLYVPGGTAVLPSTALMLSVPAQIAGCKTIVLASPPAQDGSICKEVIYCAKKTGVTHILKAGGAQAISAMAWGTESCPKVEKIYGPGNQYVTAAKMILQNSEAMISIDMPAGPSEVLVIADKHASPVHVAADLLSQAEHGPDSQVVLVVAGNDVDLTAILDEINKQCQSLPRGDLASKALGHSFTVFAQDMVEAIGFSNLYAPEHLIINVKDAEKWEKFVENAGSVFLGSWTPESVGDYASGTNHVLPTYGYARMYGGVSLDSFLKYIMVQSLTEEGLRKLGPYVATMAEVEGLDAHKRAVTLRLQDIEARQLSNLR</sequence>
<evidence type="ECO:0000256" key="9">
    <source>
        <dbReference type="ARBA" id="ARBA00049489"/>
    </source>
</evidence>
<feature type="binding site" evidence="12">
    <location>
        <position position="210"/>
    </location>
    <ligand>
        <name>NAD(+)</name>
        <dbReference type="ChEBI" id="CHEBI:57540"/>
    </ligand>
</feature>
<name>A0A2Z7AJL8_9LAMI</name>
<evidence type="ECO:0000256" key="1">
    <source>
        <dbReference type="ARBA" id="ARBA00004940"/>
    </source>
</evidence>
<feature type="binding site" evidence="13">
    <location>
        <position position="419"/>
    </location>
    <ligand>
        <name>substrate</name>
    </ligand>
</feature>
<dbReference type="PROSITE" id="PS00611">
    <property type="entry name" value="HISOL_DEHYDROGENASE"/>
    <property type="match status" value="1"/>
</dbReference>
<dbReference type="NCBIfam" id="TIGR00069">
    <property type="entry name" value="hisD"/>
    <property type="match status" value="1"/>
</dbReference>
<feature type="binding site" evidence="12">
    <location>
        <position position="187"/>
    </location>
    <ligand>
        <name>NAD(+)</name>
        <dbReference type="ChEBI" id="CHEBI:57540"/>
    </ligand>
</feature>
<dbReference type="Pfam" id="PF00815">
    <property type="entry name" value="Histidinol_dh"/>
    <property type="match status" value="1"/>
</dbReference>
<evidence type="ECO:0000256" key="6">
    <source>
        <dbReference type="ARBA" id="ARBA00023002"/>
    </source>
</evidence>
<dbReference type="PANTHER" id="PTHR21256">
    <property type="entry name" value="HISTIDINOL DEHYDROGENASE HDH"/>
    <property type="match status" value="1"/>
</dbReference>
<dbReference type="FunFam" id="3.40.50.1980:FF:000002">
    <property type="entry name" value="Histidinol dehydrogenase, chloroplastic"/>
    <property type="match status" value="1"/>
</dbReference>
<comment type="catalytic activity">
    <reaction evidence="9 10">
        <text>L-histidinol + 2 NAD(+) + H2O = L-histidine + 2 NADH + 3 H(+)</text>
        <dbReference type="Rhea" id="RHEA:20641"/>
        <dbReference type="ChEBI" id="CHEBI:15377"/>
        <dbReference type="ChEBI" id="CHEBI:15378"/>
        <dbReference type="ChEBI" id="CHEBI:57540"/>
        <dbReference type="ChEBI" id="CHEBI:57595"/>
        <dbReference type="ChEBI" id="CHEBI:57699"/>
        <dbReference type="ChEBI" id="CHEBI:57945"/>
        <dbReference type="EC" id="1.1.1.23"/>
    </reaction>
</comment>
<keyword evidence="17" id="KW-1185">Reference proteome</keyword>
<comment type="similarity">
    <text evidence="2 10 15">Belongs to the histidinol dehydrogenase family.</text>
</comment>
<evidence type="ECO:0000256" key="14">
    <source>
        <dbReference type="PIRSR" id="PIRSR000099-4"/>
    </source>
</evidence>
<dbReference type="SUPFAM" id="SSF53720">
    <property type="entry name" value="ALDH-like"/>
    <property type="match status" value="1"/>
</dbReference>
<evidence type="ECO:0000256" key="5">
    <source>
        <dbReference type="ARBA" id="ARBA00022833"/>
    </source>
</evidence>
<evidence type="ECO:0000256" key="7">
    <source>
        <dbReference type="ARBA" id="ARBA00023027"/>
    </source>
</evidence>
<keyword evidence="7 10" id="KW-0520">NAD</keyword>
<comment type="pathway">
    <text evidence="1 10">Amino-acid biosynthesis; L-histidine biosynthesis; L-histidine from 5-phospho-alpha-D-ribose 1-diphosphate: step 9/9.</text>
</comment>
<evidence type="ECO:0000256" key="10">
    <source>
        <dbReference type="PIRNR" id="PIRNR000099"/>
    </source>
</evidence>
<feature type="binding site" evidence="13">
    <location>
        <position position="360"/>
    </location>
    <ligand>
        <name>substrate</name>
    </ligand>
</feature>
<dbReference type="PRINTS" id="PR00083">
    <property type="entry name" value="HOLDHDRGNASE"/>
</dbReference>
<keyword evidence="6 10" id="KW-0560">Oxidoreductase</keyword>
<keyword evidence="3 10" id="KW-0028">Amino-acid biosynthesis</keyword>
<dbReference type="GO" id="GO:0051287">
    <property type="term" value="F:NAD binding"/>
    <property type="evidence" value="ECO:0007669"/>
    <property type="project" value="InterPro"/>
</dbReference>
<accession>A0A2Z7AJL8</accession>
<evidence type="ECO:0000256" key="4">
    <source>
        <dbReference type="ARBA" id="ARBA00022723"/>
    </source>
</evidence>
<evidence type="ECO:0000256" key="2">
    <source>
        <dbReference type="ARBA" id="ARBA00010178"/>
    </source>
</evidence>
<evidence type="ECO:0000256" key="13">
    <source>
        <dbReference type="PIRSR" id="PIRSR000099-3"/>
    </source>
</evidence>
<keyword evidence="10" id="KW-0934">Plastid</keyword>
<dbReference type="PIRSF" id="PIRSF000099">
    <property type="entry name" value="Histidinol_dh"/>
    <property type="match status" value="1"/>
</dbReference>
<feature type="binding site" evidence="14">
    <location>
        <position position="360"/>
    </location>
    <ligand>
        <name>Zn(2+)</name>
        <dbReference type="ChEBI" id="CHEBI:29105"/>
    </ligand>
</feature>
<evidence type="ECO:0000256" key="15">
    <source>
        <dbReference type="RuleBase" id="RU004175"/>
    </source>
</evidence>
<dbReference type="AlphaFoldDB" id="A0A2Z7AJL8"/>
<comment type="function">
    <text evidence="10">Catalyzes the sequential NAD-dependent oxidations of L-histidinol to L-histidinaldehyde and then to L-histidine.</text>
</comment>
<dbReference type="GO" id="GO:0009570">
    <property type="term" value="C:chloroplast stroma"/>
    <property type="evidence" value="ECO:0007669"/>
    <property type="project" value="TreeGrafter"/>
</dbReference>
<dbReference type="Gene3D" id="1.20.5.1300">
    <property type="match status" value="1"/>
</dbReference>
<feature type="binding site" evidence="14">
    <location>
        <position position="261"/>
    </location>
    <ligand>
        <name>Zn(2+)</name>
        <dbReference type="ChEBI" id="CHEBI:29105"/>
    </ligand>
</feature>
<evidence type="ECO:0000313" key="16">
    <source>
        <dbReference type="EMBL" id="KZV19336.1"/>
    </source>
</evidence>
<dbReference type="GO" id="GO:0000105">
    <property type="term" value="P:L-histidine biosynthetic process"/>
    <property type="evidence" value="ECO:0007669"/>
    <property type="project" value="UniProtKB-UniRule"/>
</dbReference>
<dbReference type="InterPro" id="IPR016161">
    <property type="entry name" value="Ald_DH/histidinol_DH"/>
</dbReference>
<proteinExistence type="inferred from homology"/>
<feature type="binding site" evidence="13">
    <location>
        <position position="261"/>
    </location>
    <ligand>
        <name>substrate</name>
    </ligand>
</feature>
<evidence type="ECO:0000256" key="12">
    <source>
        <dbReference type="PIRSR" id="PIRSR000099-2"/>
    </source>
</evidence>
<dbReference type="InterPro" id="IPR012131">
    <property type="entry name" value="Hstdl_DH"/>
</dbReference>
<reference evidence="16 17" key="1">
    <citation type="journal article" date="2015" name="Proc. Natl. Acad. Sci. U.S.A.">
        <title>The resurrection genome of Boea hygrometrica: A blueprint for survival of dehydration.</title>
        <authorList>
            <person name="Xiao L."/>
            <person name="Yang G."/>
            <person name="Zhang L."/>
            <person name="Yang X."/>
            <person name="Zhao S."/>
            <person name="Ji Z."/>
            <person name="Zhou Q."/>
            <person name="Hu M."/>
            <person name="Wang Y."/>
            <person name="Chen M."/>
            <person name="Xu Y."/>
            <person name="Jin H."/>
            <person name="Xiao X."/>
            <person name="Hu G."/>
            <person name="Bao F."/>
            <person name="Hu Y."/>
            <person name="Wan P."/>
            <person name="Li L."/>
            <person name="Deng X."/>
            <person name="Kuang T."/>
            <person name="Xiang C."/>
            <person name="Zhu J.K."/>
            <person name="Oliver M.J."/>
            <person name="He Y."/>
        </authorList>
    </citation>
    <scope>NUCLEOTIDE SEQUENCE [LARGE SCALE GENOMIC DNA]</scope>
    <source>
        <strain evidence="17">cv. XS01</strain>
    </source>
</reference>
<dbReference type="GO" id="GO:0005829">
    <property type="term" value="C:cytosol"/>
    <property type="evidence" value="ECO:0007669"/>
    <property type="project" value="TreeGrafter"/>
</dbReference>
<dbReference type="GO" id="GO:0004399">
    <property type="term" value="F:histidinol dehydrogenase activity"/>
    <property type="evidence" value="ECO:0007669"/>
    <property type="project" value="UniProtKB-UniRule"/>
</dbReference>
<dbReference type="FunFam" id="1.20.5.1300:FF:000002">
    <property type="entry name" value="Histidinol dehydrogenase, chloroplastic"/>
    <property type="match status" value="1"/>
</dbReference>
<dbReference type="Proteomes" id="UP000250235">
    <property type="component" value="Unassembled WGS sequence"/>
</dbReference>
<evidence type="ECO:0000256" key="11">
    <source>
        <dbReference type="PIRSR" id="PIRSR000099-1"/>
    </source>
</evidence>
<protein>
    <recommendedName>
        <fullName evidence="10">Histidinol dehydrogenase, chloroplastic</fullName>
        <shortName evidence="10">HDH</shortName>
    </recommendedName>
</protein>
<feature type="binding site" evidence="14">
    <location>
        <position position="419"/>
    </location>
    <ligand>
        <name>Zn(2+)</name>
        <dbReference type="ChEBI" id="CHEBI:29105"/>
    </ligand>
</feature>
<keyword evidence="8 10" id="KW-0368">Histidine biosynthesis</keyword>
<feature type="binding site" evidence="14">
    <location>
        <position position="258"/>
    </location>
    <ligand>
        <name>Zn(2+)</name>
        <dbReference type="ChEBI" id="CHEBI:29105"/>
    </ligand>
</feature>
<evidence type="ECO:0000256" key="3">
    <source>
        <dbReference type="ARBA" id="ARBA00022605"/>
    </source>
</evidence>
<dbReference type="PANTHER" id="PTHR21256:SF2">
    <property type="entry name" value="HISTIDINE BIOSYNTHESIS TRIFUNCTIONAL PROTEIN"/>
    <property type="match status" value="1"/>
</dbReference>
<feature type="active site" description="Proton acceptor" evidence="11">
    <location>
        <position position="327"/>
    </location>
</feature>
<keyword evidence="10" id="KW-0150">Chloroplast</keyword>
<evidence type="ECO:0000313" key="17">
    <source>
        <dbReference type="Proteomes" id="UP000250235"/>
    </source>
</evidence>
<keyword evidence="4 14" id="KW-0479">Metal-binding</keyword>